<name>A0A3L6RGY2_PANMI</name>
<sequence>MRCSSARPLVLQRCKSEPAMTAAAKMAAGAPGADATTAECFWAHGGSSGRRRHAPLASGEGPMGAGAGGELVAGVGRAGTHGSASC</sequence>
<protein>
    <submittedName>
        <fullName evidence="1">Uncharacterized protein</fullName>
    </submittedName>
</protein>
<evidence type="ECO:0000313" key="1">
    <source>
        <dbReference type="EMBL" id="RLN03653.1"/>
    </source>
</evidence>
<comment type="caution">
    <text evidence="1">The sequence shown here is derived from an EMBL/GenBank/DDBJ whole genome shotgun (WGS) entry which is preliminary data.</text>
</comment>
<proteinExistence type="predicted"/>
<keyword evidence="2" id="KW-1185">Reference proteome</keyword>
<dbReference type="STRING" id="4540.A0A3L6RGY2"/>
<accession>A0A3L6RGY2</accession>
<organism evidence="1 2">
    <name type="scientific">Panicum miliaceum</name>
    <name type="common">Proso millet</name>
    <name type="synonym">Broomcorn millet</name>
    <dbReference type="NCBI Taxonomy" id="4540"/>
    <lineage>
        <taxon>Eukaryota</taxon>
        <taxon>Viridiplantae</taxon>
        <taxon>Streptophyta</taxon>
        <taxon>Embryophyta</taxon>
        <taxon>Tracheophyta</taxon>
        <taxon>Spermatophyta</taxon>
        <taxon>Magnoliopsida</taxon>
        <taxon>Liliopsida</taxon>
        <taxon>Poales</taxon>
        <taxon>Poaceae</taxon>
        <taxon>PACMAD clade</taxon>
        <taxon>Panicoideae</taxon>
        <taxon>Panicodae</taxon>
        <taxon>Paniceae</taxon>
        <taxon>Panicinae</taxon>
        <taxon>Panicum</taxon>
        <taxon>Panicum sect. Panicum</taxon>
    </lineage>
</organism>
<reference evidence="2" key="1">
    <citation type="journal article" date="2019" name="Nat. Commun.">
        <title>The genome of broomcorn millet.</title>
        <authorList>
            <person name="Zou C."/>
            <person name="Miki D."/>
            <person name="Li D."/>
            <person name="Tang Q."/>
            <person name="Xiao L."/>
            <person name="Rajput S."/>
            <person name="Deng P."/>
            <person name="Jia W."/>
            <person name="Huang R."/>
            <person name="Zhang M."/>
            <person name="Sun Y."/>
            <person name="Hu J."/>
            <person name="Fu X."/>
            <person name="Schnable P.S."/>
            <person name="Li F."/>
            <person name="Zhang H."/>
            <person name="Feng B."/>
            <person name="Zhu X."/>
            <person name="Liu R."/>
            <person name="Schnable J.C."/>
            <person name="Zhu J.-K."/>
            <person name="Zhang H."/>
        </authorList>
    </citation>
    <scope>NUCLEOTIDE SEQUENCE [LARGE SCALE GENOMIC DNA]</scope>
</reference>
<dbReference type="Proteomes" id="UP000275267">
    <property type="component" value="Unassembled WGS sequence"/>
</dbReference>
<dbReference type="EMBL" id="PQIB02000008">
    <property type="protein sequence ID" value="RLN03653.1"/>
    <property type="molecule type" value="Genomic_DNA"/>
</dbReference>
<gene>
    <name evidence="1" type="ORF">C2845_PM13G25670</name>
</gene>
<evidence type="ECO:0000313" key="2">
    <source>
        <dbReference type="Proteomes" id="UP000275267"/>
    </source>
</evidence>
<dbReference type="AlphaFoldDB" id="A0A3L6RGY2"/>